<gene>
    <name evidence="3" type="primary">LOC103507673</name>
</gene>
<feature type="region of interest" description="Disordered" evidence="1">
    <location>
        <begin position="462"/>
        <end position="524"/>
    </location>
</feature>
<feature type="region of interest" description="Disordered" evidence="1">
    <location>
        <begin position="803"/>
        <end position="836"/>
    </location>
</feature>
<dbReference type="PaxDb" id="121845-A0A3Q0IPS0"/>
<name>A0A3Q0IPS0_DIACI</name>
<feature type="compositionally biased region" description="Polar residues" evidence="1">
    <location>
        <begin position="818"/>
        <end position="836"/>
    </location>
</feature>
<feature type="compositionally biased region" description="Basic and acidic residues" evidence="1">
    <location>
        <begin position="630"/>
        <end position="661"/>
    </location>
</feature>
<feature type="compositionally biased region" description="Polar residues" evidence="1">
    <location>
        <begin position="1"/>
        <end position="17"/>
    </location>
</feature>
<feature type="compositionally biased region" description="Low complexity" evidence="1">
    <location>
        <begin position="273"/>
        <end position="305"/>
    </location>
</feature>
<dbReference type="Proteomes" id="UP000079169">
    <property type="component" value="Unplaced"/>
</dbReference>
<feature type="compositionally biased region" description="Polar residues" evidence="1">
    <location>
        <begin position="362"/>
        <end position="372"/>
    </location>
</feature>
<proteinExistence type="predicted"/>
<feature type="region of interest" description="Disordered" evidence="1">
    <location>
        <begin position="542"/>
        <end position="680"/>
    </location>
</feature>
<dbReference type="KEGG" id="dci:103507673"/>
<feature type="region of interest" description="Disordered" evidence="1">
    <location>
        <begin position="362"/>
        <end position="381"/>
    </location>
</feature>
<protein>
    <submittedName>
        <fullName evidence="3">Protein Shroom-like</fullName>
    </submittedName>
</protein>
<feature type="compositionally biased region" description="Basic and acidic residues" evidence="1">
    <location>
        <begin position="120"/>
        <end position="143"/>
    </location>
</feature>
<feature type="region of interest" description="Disordered" evidence="1">
    <location>
        <begin position="862"/>
        <end position="883"/>
    </location>
</feature>
<sequence length="883" mass="96933">MTGGYLSSSSERQIDNSSPPPTPVRDASSLKSIRYGPGHEKFPSWPEVALSRSGPVGGGSFRSKSWTDQTHYSKETPAPPTRPYMKRPNPAFTQQLKTVMERCEKIPASTFESRPLPHYPDSRDRDSKVLYLPHLDREGKYLGDDDYSVPSPPERDISGSLTSGPSPLTQADLEEYARTYASDSAQGDYEDYVSCYESESGGSRVYDDPQIGSLHHNHQTQGSYAQSEGYHSYVSSADSTTTTPFLDRLRRDNDCSVLSGMEETAVRRETSRDSSASSGSSSETLKWRGSMSDVSVTSSSRGSSSQLIAHSARVETPQRHLSESVLYLETTSSSGSQLRHSHQIRHQHQLRRLFPVSTYTVAPQPQLNSPTSPKSPPMSVADRISELEKHQPPSSQNAAKSSAKDSGGNGGKDKTSLKAIQKKALLSFYERHHSAWRSEPQLTPLTGQPLSTAQPLTSQLLGQAVTSQSGRPSHGSSRRSSSASDYGGGHWKEMFGSSKDIQHEGSATNGLTKDRGHHHSSSCGSLSTAVLGPIIMGPAISIDDDWVPERPPKKPHLRSGYSAPRPPSPELPPPSPPPNQTEDEVFDPDEPLPPPPPEVAWGHPQPERLKDSSPRNRSPEEGGKQSPPRLPDRQFENSHRPEVFKLRHINEKSSPERERGRISAPGENRSPHHALSLHLDEKLIQDRKSFPTHSYLPELESKSLDYIEPRTKKLSPPPVKSVNKPGPQVPVERKNSLKARNSNIQNQISAHQTPLHPHTTSPKENSVESINKINELRSSYKQAKENFTRSSSVRSSELKIARGSGGFAHHQPDRQSLRFPSSGSPQAASQNGGKLTSSYTSAKVFHNMPLVPKCPTDVVRSLKTASGLPPSLPAQCPPTQHQM</sequence>
<feature type="region of interest" description="Disordered" evidence="1">
    <location>
        <begin position="692"/>
        <end position="767"/>
    </location>
</feature>
<feature type="compositionally biased region" description="Low complexity" evidence="1">
    <location>
        <begin position="467"/>
        <end position="485"/>
    </location>
</feature>
<dbReference type="RefSeq" id="XP_026678284.1">
    <property type="nucleotide sequence ID" value="XM_026822483.1"/>
</dbReference>
<feature type="compositionally biased region" description="Basic and acidic residues" evidence="1">
    <location>
        <begin position="605"/>
        <end position="623"/>
    </location>
</feature>
<feature type="compositionally biased region" description="Polar residues" evidence="1">
    <location>
        <begin position="159"/>
        <end position="168"/>
    </location>
</feature>
<feature type="compositionally biased region" description="Polar residues" evidence="1">
    <location>
        <begin position="738"/>
        <end position="767"/>
    </location>
</feature>
<dbReference type="GeneID" id="103507673"/>
<feature type="region of interest" description="Disordered" evidence="1">
    <location>
        <begin position="260"/>
        <end position="319"/>
    </location>
</feature>
<feature type="region of interest" description="Disordered" evidence="1">
    <location>
        <begin position="386"/>
        <end position="416"/>
    </location>
</feature>
<feature type="compositionally biased region" description="Pro residues" evidence="1">
    <location>
        <begin position="564"/>
        <end position="579"/>
    </location>
</feature>
<evidence type="ECO:0000256" key="1">
    <source>
        <dbReference type="SAM" id="MobiDB-lite"/>
    </source>
</evidence>
<evidence type="ECO:0000313" key="2">
    <source>
        <dbReference type="Proteomes" id="UP000079169"/>
    </source>
</evidence>
<feature type="compositionally biased region" description="Basic and acidic residues" evidence="1">
    <location>
        <begin position="699"/>
        <end position="711"/>
    </location>
</feature>
<accession>A0A3Q0IPS0</accession>
<organism evidence="2 3">
    <name type="scientific">Diaphorina citri</name>
    <name type="common">Asian citrus psyllid</name>
    <dbReference type="NCBI Taxonomy" id="121845"/>
    <lineage>
        <taxon>Eukaryota</taxon>
        <taxon>Metazoa</taxon>
        <taxon>Ecdysozoa</taxon>
        <taxon>Arthropoda</taxon>
        <taxon>Hexapoda</taxon>
        <taxon>Insecta</taxon>
        <taxon>Pterygota</taxon>
        <taxon>Neoptera</taxon>
        <taxon>Paraneoptera</taxon>
        <taxon>Hemiptera</taxon>
        <taxon>Sternorrhyncha</taxon>
        <taxon>Psylloidea</taxon>
        <taxon>Psyllidae</taxon>
        <taxon>Diaphorininae</taxon>
        <taxon>Diaphorina</taxon>
    </lineage>
</organism>
<dbReference type="AlphaFoldDB" id="A0A3Q0IPS0"/>
<feature type="region of interest" description="Disordered" evidence="1">
    <location>
        <begin position="332"/>
        <end position="351"/>
    </location>
</feature>
<feature type="compositionally biased region" description="Basic residues" evidence="1">
    <location>
        <begin position="339"/>
        <end position="351"/>
    </location>
</feature>
<feature type="compositionally biased region" description="Acidic residues" evidence="1">
    <location>
        <begin position="581"/>
        <end position="590"/>
    </location>
</feature>
<feature type="region of interest" description="Disordered" evidence="1">
    <location>
        <begin position="199"/>
        <end position="230"/>
    </location>
</feature>
<evidence type="ECO:0000313" key="3">
    <source>
        <dbReference type="RefSeq" id="XP_026678284.1"/>
    </source>
</evidence>
<reference evidence="3" key="1">
    <citation type="submission" date="2025-08" db="UniProtKB">
        <authorList>
            <consortium name="RefSeq"/>
        </authorList>
    </citation>
    <scope>IDENTIFICATION</scope>
</reference>
<feature type="region of interest" description="Disordered" evidence="1">
    <location>
        <begin position="1"/>
        <end position="168"/>
    </location>
</feature>
<keyword evidence="2" id="KW-1185">Reference proteome</keyword>